<gene>
    <name evidence="1" type="ORF">SCALOS_LOCUS5424</name>
</gene>
<reference evidence="1" key="1">
    <citation type="submission" date="2021-06" db="EMBL/GenBank/DDBJ databases">
        <authorList>
            <person name="Kallberg Y."/>
            <person name="Tangrot J."/>
            <person name="Rosling A."/>
        </authorList>
    </citation>
    <scope>NUCLEOTIDE SEQUENCE</scope>
    <source>
        <strain evidence="1">AU212A</strain>
    </source>
</reference>
<accession>A0ACA9M433</accession>
<organism evidence="1 2">
    <name type="scientific">Scutellospora calospora</name>
    <dbReference type="NCBI Taxonomy" id="85575"/>
    <lineage>
        <taxon>Eukaryota</taxon>
        <taxon>Fungi</taxon>
        <taxon>Fungi incertae sedis</taxon>
        <taxon>Mucoromycota</taxon>
        <taxon>Glomeromycotina</taxon>
        <taxon>Glomeromycetes</taxon>
        <taxon>Diversisporales</taxon>
        <taxon>Gigasporaceae</taxon>
        <taxon>Scutellospora</taxon>
    </lineage>
</organism>
<name>A0ACA9M433_9GLOM</name>
<proteinExistence type="predicted"/>
<evidence type="ECO:0000313" key="1">
    <source>
        <dbReference type="EMBL" id="CAG8558368.1"/>
    </source>
</evidence>
<dbReference type="Proteomes" id="UP000789860">
    <property type="component" value="Unassembled WGS sequence"/>
</dbReference>
<keyword evidence="2" id="KW-1185">Reference proteome</keyword>
<evidence type="ECO:0000313" key="2">
    <source>
        <dbReference type="Proteomes" id="UP000789860"/>
    </source>
</evidence>
<dbReference type="EMBL" id="CAJVPM010008810">
    <property type="protein sequence ID" value="CAG8558368.1"/>
    <property type="molecule type" value="Genomic_DNA"/>
</dbReference>
<protein>
    <submittedName>
        <fullName evidence="1">3633_t:CDS:1</fullName>
    </submittedName>
</protein>
<comment type="caution">
    <text evidence="1">The sequence shown here is derived from an EMBL/GenBank/DDBJ whole genome shotgun (WGS) entry which is preliminary data.</text>
</comment>
<sequence>SKKLISKRHYLRSSVSKRVSADDAENLKNSRTASKRLKKLTKDEDTEETPQPTTEVKSSEINFHPSTYTTPKNARLSGFFKASKSSSSPKVYEKAKSLFRLSTTPSKLVGRDIERDTITEFLDIHITENTPGNLFIHGIPGTGKTALVNEIYNDMKDSIETKAKCPVKFVTINCMSLNDPKKIYVSILDLLGKKVANNNVKKAEDVLNNLFLKSKKNIMYVVILDEIDYLITNDREILYKLFDWTFVHNSRLILIGISNMSKLTELLPNIEDKDLQPQILNFAPYDNSEIADIIKDRLKAATSSEEHSSLIDDNAIELCAKRIAANNGDCRKALDVLRKSFELAENEDIDDLDLPYTKDIDEKISLGNSSSPKVTITHINQITNSDITGTSMIRTLNALPFLQLLVICTLVIMKKKKIKKITYGELFPEYQRFCRNRNHMLPVNSSEFEMPVQRLESAGLIKITRSRNGSANRVIQLSPDVERDIWNVVDKNNILKPMMNDALKSL</sequence>
<feature type="non-terminal residue" evidence="1">
    <location>
        <position position="1"/>
    </location>
</feature>